<gene>
    <name evidence="2" type="ORF">C7T94_07810</name>
</gene>
<keyword evidence="3" id="KW-1185">Reference proteome</keyword>
<keyword evidence="1" id="KW-1133">Transmembrane helix</keyword>
<keyword evidence="1" id="KW-0472">Membrane</keyword>
<keyword evidence="1" id="KW-0812">Transmembrane</keyword>
<proteinExistence type="predicted"/>
<feature type="transmembrane region" description="Helical" evidence="1">
    <location>
        <begin position="41"/>
        <end position="60"/>
    </location>
</feature>
<comment type="caution">
    <text evidence="2">The sequence shown here is derived from an EMBL/GenBank/DDBJ whole genome shotgun (WGS) entry which is preliminary data.</text>
</comment>
<evidence type="ECO:0000256" key="1">
    <source>
        <dbReference type="SAM" id="Phobius"/>
    </source>
</evidence>
<dbReference type="AlphaFoldDB" id="A0A2T3HJD4"/>
<protein>
    <submittedName>
        <fullName evidence="2">Uncharacterized protein</fullName>
    </submittedName>
</protein>
<dbReference type="EMBL" id="PYLS01000005">
    <property type="protein sequence ID" value="PST82565.1"/>
    <property type="molecule type" value="Genomic_DNA"/>
</dbReference>
<organism evidence="2 3">
    <name type="scientific">Pedobacter yulinensis</name>
    <dbReference type="NCBI Taxonomy" id="2126353"/>
    <lineage>
        <taxon>Bacteria</taxon>
        <taxon>Pseudomonadati</taxon>
        <taxon>Bacteroidota</taxon>
        <taxon>Sphingobacteriia</taxon>
        <taxon>Sphingobacteriales</taxon>
        <taxon>Sphingobacteriaceae</taxon>
        <taxon>Pedobacter</taxon>
    </lineage>
</organism>
<dbReference type="Proteomes" id="UP000240912">
    <property type="component" value="Unassembled WGS sequence"/>
</dbReference>
<sequence>MSTCRLPNQTLLWLAVCLSPPAIYAALRTTYSQKDKWYATFGYLLMYLMLGGFALEYIIIKADILIDSALHKNKTQELRLLEVRKVIKREIGFDHTAVRVRLSGKPVTLEARPYAFFYLGNKTVVKGKIGRSWLG</sequence>
<evidence type="ECO:0000313" key="2">
    <source>
        <dbReference type="EMBL" id="PST82565.1"/>
    </source>
</evidence>
<dbReference type="RefSeq" id="WP_204353240.1">
    <property type="nucleotide sequence ID" value="NZ_KZ686269.1"/>
</dbReference>
<accession>A0A2T3HJD4</accession>
<name>A0A2T3HJD4_9SPHI</name>
<evidence type="ECO:0000313" key="3">
    <source>
        <dbReference type="Proteomes" id="UP000240912"/>
    </source>
</evidence>
<reference evidence="2 3" key="1">
    <citation type="submission" date="2018-03" db="EMBL/GenBank/DDBJ databases">
        <authorList>
            <person name="Keele B.F."/>
        </authorList>
    </citation>
    <scope>NUCLEOTIDE SEQUENCE [LARGE SCALE GENOMIC DNA]</scope>
    <source>
        <strain evidence="2 3">YL28-9</strain>
    </source>
</reference>